<feature type="domain" description="DUF418" evidence="2">
    <location>
        <begin position="242"/>
        <end position="401"/>
    </location>
</feature>
<gene>
    <name evidence="3" type="ORF">ABS767_13625</name>
</gene>
<feature type="transmembrane region" description="Helical" evidence="1">
    <location>
        <begin position="44"/>
        <end position="63"/>
    </location>
</feature>
<comment type="caution">
    <text evidence="3">The sequence shown here is derived from an EMBL/GenBank/DDBJ whole genome shotgun (WGS) entry which is preliminary data.</text>
</comment>
<proteinExistence type="predicted"/>
<feature type="transmembrane region" description="Helical" evidence="1">
    <location>
        <begin position="300"/>
        <end position="316"/>
    </location>
</feature>
<feature type="transmembrane region" description="Helical" evidence="1">
    <location>
        <begin position="257"/>
        <end position="280"/>
    </location>
</feature>
<keyword evidence="1" id="KW-1133">Transmembrane helix</keyword>
<reference evidence="3 4" key="1">
    <citation type="submission" date="2024-06" db="EMBL/GenBank/DDBJ databases">
        <authorList>
            <person name="Kaempfer P."/>
            <person name="Viver T."/>
        </authorList>
    </citation>
    <scope>NUCLEOTIDE SEQUENCE [LARGE SCALE GENOMIC DNA]</scope>
    <source>
        <strain evidence="3 4">ST-64</strain>
    </source>
</reference>
<dbReference type="PANTHER" id="PTHR30590:SF2">
    <property type="entry name" value="INNER MEMBRANE PROTEIN"/>
    <property type="match status" value="1"/>
</dbReference>
<dbReference type="Proteomes" id="UP001629244">
    <property type="component" value="Unassembled WGS sequence"/>
</dbReference>
<dbReference type="InterPro" id="IPR007349">
    <property type="entry name" value="DUF418"/>
</dbReference>
<dbReference type="RefSeq" id="WP_408079252.1">
    <property type="nucleotide sequence ID" value="NZ_JBELQC010000002.1"/>
</dbReference>
<protein>
    <submittedName>
        <fullName evidence="3">DUF418 domain-containing protein</fullName>
    </submittedName>
</protein>
<evidence type="ECO:0000259" key="2">
    <source>
        <dbReference type="Pfam" id="PF04235"/>
    </source>
</evidence>
<name>A0ABW8YNY1_9SPHN</name>
<feature type="transmembrane region" description="Helical" evidence="1">
    <location>
        <begin position="225"/>
        <end position="245"/>
    </location>
</feature>
<keyword evidence="1" id="KW-0812">Transmembrane</keyword>
<organism evidence="3 4">
    <name type="scientific">Sphingomonas plantiphila</name>
    <dbReference type="NCBI Taxonomy" id="3163295"/>
    <lineage>
        <taxon>Bacteria</taxon>
        <taxon>Pseudomonadati</taxon>
        <taxon>Pseudomonadota</taxon>
        <taxon>Alphaproteobacteria</taxon>
        <taxon>Sphingomonadales</taxon>
        <taxon>Sphingomonadaceae</taxon>
        <taxon>Sphingomonas</taxon>
    </lineage>
</organism>
<keyword evidence="1" id="KW-0472">Membrane</keyword>
<evidence type="ECO:0000256" key="1">
    <source>
        <dbReference type="SAM" id="Phobius"/>
    </source>
</evidence>
<feature type="transmembrane region" description="Helical" evidence="1">
    <location>
        <begin position="70"/>
        <end position="88"/>
    </location>
</feature>
<feature type="transmembrane region" description="Helical" evidence="1">
    <location>
        <begin position="19"/>
        <end position="38"/>
    </location>
</feature>
<dbReference type="PANTHER" id="PTHR30590">
    <property type="entry name" value="INNER MEMBRANE PROTEIN"/>
    <property type="match status" value="1"/>
</dbReference>
<evidence type="ECO:0000313" key="4">
    <source>
        <dbReference type="Proteomes" id="UP001629244"/>
    </source>
</evidence>
<dbReference type="EMBL" id="JBELQC010000002">
    <property type="protein sequence ID" value="MFL9842009.1"/>
    <property type="molecule type" value="Genomic_DNA"/>
</dbReference>
<keyword evidence="4" id="KW-1185">Reference proteome</keyword>
<accession>A0ABW8YNY1</accession>
<feature type="transmembrane region" description="Helical" evidence="1">
    <location>
        <begin position="362"/>
        <end position="379"/>
    </location>
</feature>
<feature type="transmembrane region" description="Helical" evidence="1">
    <location>
        <begin position="337"/>
        <end position="356"/>
    </location>
</feature>
<evidence type="ECO:0000313" key="3">
    <source>
        <dbReference type="EMBL" id="MFL9842009.1"/>
    </source>
</evidence>
<dbReference type="Pfam" id="PF04235">
    <property type="entry name" value="DUF418"/>
    <property type="match status" value="1"/>
</dbReference>
<dbReference type="InterPro" id="IPR052529">
    <property type="entry name" value="Bact_Transport_Assoc"/>
</dbReference>
<sequence>MATTAAGDRYLTLDTVRGVAVLGILLLNIIAFSMPAPAYMNPAAYGGAQGADLAVWLGNFILFDSKMRGLFSFLFGASTLLVIDRATAKGESPGRVHYARMIWLLVFGLLHLWLVWWGDILSNYALMGMIAFFFRGARIKTLLIVGCILLGVQFLVASSLVLVSGMAQAMPDSPEWREAALALERGFGQPPQQWLAEDVALHRDGWWSLTTEQFRETSFAPIAGVFQYGWETLAYMLFGMAAFRNGMLAGRWERRRYWRWVAIGFGIGIAAYGTLALWIIGSGFEMTRVIAGTMVLTVPLRPLMIMGWASLIILLLRPGGLLTSRLAAAGRMAFTNYLATSLICTFIFYGWGLGWYGELSRAEVYLVVFGVWALILLWSKPWLERFAYGPLEWLWRSLARGRPQTMAGGVLVKA</sequence>
<feature type="transmembrane region" description="Helical" evidence="1">
    <location>
        <begin position="142"/>
        <end position="167"/>
    </location>
</feature>